<sequence length="83" mass="9202">APEATVGTITQKPYAIRDFPRGLFEVRGSSSARDSSNVDGLAPWALRRDLEALRARTRVMEAELGTCQTDIALLKSKDKIREK</sequence>
<protein>
    <submittedName>
        <fullName evidence="1">Uncharacterized protein</fullName>
    </submittedName>
</protein>
<proteinExistence type="predicted"/>
<comment type="caution">
    <text evidence="1">The sequence shown here is derived from an EMBL/GenBank/DDBJ whole genome shotgun (WGS) entry which is preliminary data.</text>
</comment>
<feature type="non-terminal residue" evidence="1">
    <location>
        <position position="1"/>
    </location>
</feature>
<name>A0A699TI19_TANCI</name>
<dbReference type="EMBL" id="BKCJ011251327">
    <property type="protein sequence ID" value="GFD10295.1"/>
    <property type="molecule type" value="Genomic_DNA"/>
</dbReference>
<gene>
    <name evidence="1" type="ORF">Tci_882264</name>
</gene>
<dbReference type="AlphaFoldDB" id="A0A699TI19"/>
<reference evidence="1" key="1">
    <citation type="journal article" date="2019" name="Sci. Rep.">
        <title>Draft genome of Tanacetum cinerariifolium, the natural source of mosquito coil.</title>
        <authorList>
            <person name="Yamashiro T."/>
            <person name="Shiraishi A."/>
            <person name="Satake H."/>
            <person name="Nakayama K."/>
        </authorList>
    </citation>
    <scope>NUCLEOTIDE SEQUENCE</scope>
</reference>
<evidence type="ECO:0000313" key="1">
    <source>
        <dbReference type="EMBL" id="GFD10295.1"/>
    </source>
</evidence>
<accession>A0A699TI19</accession>
<organism evidence="1">
    <name type="scientific">Tanacetum cinerariifolium</name>
    <name type="common">Dalmatian daisy</name>
    <name type="synonym">Chrysanthemum cinerariifolium</name>
    <dbReference type="NCBI Taxonomy" id="118510"/>
    <lineage>
        <taxon>Eukaryota</taxon>
        <taxon>Viridiplantae</taxon>
        <taxon>Streptophyta</taxon>
        <taxon>Embryophyta</taxon>
        <taxon>Tracheophyta</taxon>
        <taxon>Spermatophyta</taxon>
        <taxon>Magnoliopsida</taxon>
        <taxon>eudicotyledons</taxon>
        <taxon>Gunneridae</taxon>
        <taxon>Pentapetalae</taxon>
        <taxon>asterids</taxon>
        <taxon>campanulids</taxon>
        <taxon>Asterales</taxon>
        <taxon>Asteraceae</taxon>
        <taxon>Asteroideae</taxon>
        <taxon>Anthemideae</taxon>
        <taxon>Anthemidinae</taxon>
        <taxon>Tanacetum</taxon>
    </lineage>
</organism>